<dbReference type="Pfam" id="PF00196">
    <property type="entry name" value="GerE"/>
    <property type="match status" value="1"/>
</dbReference>
<evidence type="ECO:0000256" key="3">
    <source>
        <dbReference type="ARBA" id="ARBA00023015"/>
    </source>
</evidence>
<dbReference type="InterPro" id="IPR000792">
    <property type="entry name" value="Tscrpt_reg_LuxR_C"/>
</dbReference>
<keyword evidence="10" id="KW-1185">Reference proteome</keyword>
<dbReference type="InterPro" id="IPR036388">
    <property type="entry name" value="WH-like_DNA-bd_sf"/>
</dbReference>
<dbReference type="PROSITE" id="PS50043">
    <property type="entry name" value="HTH_LUXR_2"/>
    <property type="match status" value="1"/>
</dbReference>
<dbReference type="InterPro" id="IPR016032">
    <property type="entry name" value="Sig_transdc_resp-reg_C-effctor"/>
</dbReference>
<dbReference type="SUPFAM" id="SSF52172">
    <property type="entry name" value="CheY-like"/>
    <property type="match status" value="1"/>
</dbReference>
<protein>
    <submittedName>
        <fullName evidence="9">DNA-binding response regulator</fullName>
    </submittedName>
</protein>
<dbReference type="Gene3D" id="1.10.10.10">
    <property type="entry name" value="Winged helix-like DNA-binding domain superfamily/Winged helix DNA-binding domain"/>
    <property type="match status" value="1"/>
</dbReference>
<keyword evidence="2" id="KW-0902">Two-component regulatory system</keyword>
<dbReference type="GO" id="GO:0003677">
    <property type="term" value="F:DNA binding"/>
    <property type="evidence" value="ECO:0007669"/>
    <property type="project" value="UniProtKB-KW"/>
</dbReference>
<evidence type="ECO:0000259" key="8">
    <source>
        <dbReference type="PROSITE" id="PS50110"/>
    </source>
</evidence>
<dbReference type="EMBL" id="BLJE01000004">
    <property type="protein sequence ID" value="GFE66351.1"/>
    <property type="molecule type" value="Genomic_DNA"/>
</dbReference>
<keyword evidence="3" id="KW-0805">Transcription regulation</keyword>
<dbReference type="Pfam" id="PF00072">
    <property type="entry name" value="Response_reg"/>
    <property type="match status" value="1"/>
</dbReference>
<dbReference type="OrthoDB" id="9782655at2"/>
<dbReference type="PANTHER" id="PTHR44688:SF16">
    <property type="entry name" value="DNA-BINDING TRANSCRIPTIONAL ACTIVATOR DEVR_DOSR"/>
    <property type="match status" value="1"/>
</dbReference>
<feature type="domain" description="HTH luxR-type" evidence="7">
    <location>
        <begin position="136"/>
        <end position="201"/>
    </location>
</feature>
<dbReference type="SUPFAM" id="SSF46894">
    <property type="entry name" value="C-terminal effector domain of the bipartite response regulators"/>
    <property type="match status" value="1"/>
</dbReference>
<keyword evidence="1 6" id="KW-0597">Phosphoprotein</keyword>
<dbReference type="SMART" id="SM00421">
    <property type="entry name" value="HTH_LUXR"/>
    <property type="match status" value="1"/>
</dbReference>
<organism evidence="9 10">
    <name type="scientific">Litoreibacter roseus</name>
    <dbReference type="NCBI Taxonomy" id="2601869"/>
    <lineage>
        <taxon>Bacteria</taxon>
        <taxon>Pseudomonadati</taxon>
        <taxon>Pseudomonadota</taxon>
        <taxon>Alphaproteobacteria</taxon>
        <taxon>Rhodobacterales</taxon>
        <taxon>Roseobacteraceae</taxon>
        <taxon>Litoreibacter</taxon>
    </lineage>
</organism>
<dbReference type="Gene3D" id="3.40.50.2300">
    <property type="match status" value="1"/>
</dbReference>
<dbReference type="InterPro" id="IPR001789">
    <property type="entry name" value="Sig_transdc_resp-reg_receiver"/>
</dbReference>
<dbReference type="CDD" id="cd06170">
    <property type="entry name" value="LuxR_C_like"/>
    <property type="match status" value="1"/>
</dbReference>
<dbReference type="SMART" id="SM00448">
    <property type="entry name" value="REC"/>
    <property type="match status" value="1"/>
</dbReference>
<evidence type="ECO:0000313" key="9">
    <source>
        <dbReference type="EMBL" id="GFE66351.1"/>
    </source>
</evidence>
<evidence type="ECO:0000259" key="7">
    <source>
        <dbReference type="PROSITE" id="PS50043"/>
    </source>
</evidence>
<keyword evidence="4 9" id="KW-0238">DNA-binding</keyword>
<dbReference type="PRINTS" id="PR00038">
    <property type="entry name" value="HTHLUXR"/>
</dbReference>
<comment type="caution">
    <text evidence="9">The sequence shown here is derived from an EMBL/GenBank/DDBJ whole genome shotgun (WGS) entry which is preliminary data.</text>
</comment>
<dbReference type="InterPro" id="IPR011006">
    <property type="entry name" value="CheY-like_superfamily"/>
</dbReference>
<feature type="domain" description="Response regulatory" evidence="8">
    <location>
        <begin position="6"/>
        <end position="120"/>
    </location>
</feature>
<evidence type="ECO:0000256" key="2">
    <source>
        <dbReference type="ARBA" id="ARBA00023012"/>
    </source>
</evidence>
<dbReference type="PROSITE" id="PS50110">
    <property type="entry name" value="RESPONSE_REGULATORY"/>
    <property type="match status" value="1"/>
</dbReference>
<evidence type="ECO:0000256" key="1">
    <source>
        <dbReference type="ARBA" id="ARBA00022553"/>
    </source>
</evidence>
<evidence type="ECO:0000256" key="5">
    <source>
        <dbReference type="ARBA" id="ARBA00023163"/>
    </source>
</evidence>
<dbReference type="PANTHER" id="PTHR44688">
    <property type="entry name" value="DNA-BINDING TRANSCRIPTIONAL ACTIVATOR DEVR_DOSR"/>
    <property type="match status" value="1"/>
</dbReference>
<dbReference type="PROSITE" id="PS00622">
    <property type="entry name" value="HTH_LUXR_1"/>
    <property type="match status" value="1"/>
</dbReference>
<dbReference type="FunFam" id="3.40.50.2300:FF:000018">
    <property type="entry name" value="DNA-binding transcriptional regulator NtrC"/>
    <property type="match status" value="1"/>
</dbReference>
<sequence>MKDEKRVAIVDDDPSVLESTSALLESMGYRTQTYTSAEAFLDEGQDSDVQCIVLDVRMPGMGGLDLQERLNEMGDAPPIIFITAHGDIPMAVSAVRAGAADFIEKPFTADLLVTAIEFALRYKPVTVDKKRSREQAELRLTRLTDREREVFNLIVLGETNKSIGRTLGISPRTVDVHRQRVREKLEAERLADLIRLKQAID</sequence>
<proteinExistence type="predicted"/>
<keyword evidence="5" id="KW-0804">Transcription</keyword>
<dbReference type="CDD" id="cd17537">
    <property type="entry name" value="REC_FixJ"/>
    <property type="match status" value="1"/>
</dbReference>
<feature type="modified residue" description="4-aspartylphosphate" evidence="6">
    <location>
        <position position="55"/>
    </location>
</feature>
<dbReference type="AlphaFoldDB" id="A0A6N6JJ40"/>
<evidence type="ECO:0000256" key="4">
    <source>
        <dbReference type="ARBA" id="ARBA00023125"/>
    </source>
</evidence>
<dbReference type="RefSeq" id="WP_159809304.1">
    <property type="nucleotide sequence ID" value="NZ_BLJE01000004.1"/>
</dbReference>
<reference evidence="9 10" key="1">
    <citation type="submission" date="2019-12" db="EMBL/GenBank/DDBJ databases">
        <title>Litoreibacter badius sp. nov., a novel bacteriochlorophyll a-containing bacterium in the genus Litoreibacter.</title>
        <authorList>
            <person name="Kanamuro M."/>
            <person name="Takabe Y."/>
            <person name="Mori K."/>
            <person name="Takaichi S."/>
            <person name="Hanada S."/>
        </authorList>
    </citation>
    <scope>NUCLEOTIDE SEQUENCE [LARGE SCALE GENOMIC DNA]</scope>
    <source>
        <strain evidence="9 10">K6</strain>
    </source>
</reference>
<evidence type="ECO:0000313" key="10">
    <source>
        <dbReference type="Proteomes" id="UP000436822"/>
    </source>
</evidence>
<gene>
    <name evidence="9" type="ORF">KIN_34250</name>
</gene>
<accession>A0A6N6JJ40</accession>
<dbReference type="GO" id="GO:0000160">
    <property type="term" value="P:phosphorelay signal transduction system"/>
    <property type="evidence" value="ECO:0007669"/>
    <property type="project" value="UniProtKB-KW"/>
</dbReference>
<evidence type="ECO:0000256" key="6">
    <source>
        <dbReference type="PROSITE-ProRule" id="PRU00169"/>
    </source>
</evidence>
<dbReference type="Proteomes" id="UP000436822">
    <property type="component" value="Unassembled WGS sequence"/>
</dbReference>
<dbReference type="GO" id="GO:0006355">
    <property type="term" value="P:regulation of DNA-templated transcription"/>
    <property type="evidence" value="ECO:0007669"/>
    <property type="project" value="InterPro"/>
</dbReference>
<name>A0A6N6JJ40_9RHOB</name>